<evidence type="ECO:0000313" key="2">
    <source>
        <dbReference type="EMBL" id="KAL1378268.1"/>
    </source>
</evidence>
<evidence type="ECO:0000256" key="1">
    <source>
        <dbReference type="SAM" id="MobiDB-lite"/>
    </source>
</evidence>
<feature type="compositionally biased region" description="Low complexity" evidence="1">
    <location>
        <begin position="88"/>
        <end position="109"/>
    </location>
</feature>
<feature type="compositionally biased region" description="Polar residues" evidence="1">
    <location>
        <begin position="661"/>
        <end position="672"/>
    </location>
</feature>
<reference evidence="2 3" key="1">
    <citation type="submission" date="2024-05" db="EMBL/GenBank/DDBJ databases">
        <title>Culex pipiens pipiens assembly and annotation.</title>
        <authorList>
            <person name="Alout H."/>
            <person name="Durand T."/>
        </authorList>
    </citation>
    <scope>NUCLEOTIDE SEQUENCE [LARGE SCALE GENOMIC DNA]</scope>
    <source>
        <strain evidence="2">HA-2024</strain>
        <tissue evidence="2">Whole body</tissue>
    </source>
</reference>
<dbReference type="Proteomes" id="UP001562425">
    <property type="component" value="Unassembled WGS sequence"/>
</dbReference>
<feature type="compositionally biased region" description="Low complexity" evidence="1">
    <location>
        <begin position="920"/>
        <end position="946"/>
    </location>
</feature>
<feature type="region of interest" description="Disordered" evidence="1">
    <location>
        <begin position="341"/>
        <end position="406"/>
    </location>
</feature>
<feature type="compositionally biased region" description="Polar residues" evidence="1">
    <location>
        <begin position="500"/>
        <end position="510"/>
    </location>
</feature>
<feature type="region of interest" description="Disordered" evidence="1">
    <location>
        <begin position="282"/>
        <end position="317"/>
    </location>
</feature>
<feature type="compositionally biased region" description="Basic and acidic residues" evidence="1">
    <location>
        <begin position="341"/>
        <end position="354"/>
    </location>
</feature>
<dbReference type="EMBL" id="JBEHCU010010415">
    <property type="protein sequence ID" value="KAL1378268.1"/>
    <property type="molecule type" value="Genomic_DNA"/>
</dbReference>
<feature type="region of interest" description="Disordered" evidence="1">
    <location>
        <begin position="920"/>
        <end position="960"/>
    </location>
</feature>
<evidence type="ECO:0000313" key="3">
    <source>
        <dbReference type="Proteomes" id="UP001562425"/>
    </source>
</evidence>
<feature type="region of interest" description="Disordered" evidence="1">
    <location>
        <begin position="661"/>
        <end position="689"/>
    </location>
</feature>
<feature type="region of interest" description="Disordered" evidence="1">
    <location>
        <begin position="601"/>
        <end position="634"/>
    </location>
</feature>
<feature type="compositionally biased region" description="Basic residues" evidence="1">
    <location>
        <begin position="791"/>
        <end position="803"/>
    </location>
</feature>
<dbReference type="AlphaFoldDB" id="A0ABD1CPI7"/>
<feature type="compositionally biased region" description="Low complexity" evidence="1">
    <location>
        <begin position="543"/>
        <end position="572"/>
    </location>
</feature>
<feature type="region of interest" description="Disordered" evidence="1">
    <location>
        <begin position="202"/>
        <end position="222"/>
    </location>
</feature>
<feature type="region of interest" description="Disordered" evidence="1">
    <location>
        <begin position="88"/>
        <end position="120"/>
    </location>
</feature>
<feature type="compositionally biased region" description="Acidic residues" evidence="1">
    <location>
        <begin position="363"/>
        <end position="377"/>
    </location>
</feature>
<name>A0ABD1CPI7_CULPP</name>
<feature type="compositionally biased region" description="Gly residues" evidence="1">
    <location>
        <begin position="862"/>
        <end position="873"/>
    </location>
</feature>
<feature type="region of interest" description="Disordered" evidence="1">
    <location>
        <begin position="859"/>
        <end position="888"/>
    </location>
</feature>
<proteinExistence type="predicted"/>
<feature type="region of interest" description="Disordered" evidence="1">
    <location>
        <begin position="500"/>
        <end position="580"/>
    </location>
</feature>
<feature type="compositionally biased region" description="Low complexity" evidence="1">
    <location>
        <begin position="293"/>
        <end position="305"/>
    </location>
</feature>
<feature type="region of interest" description="Disordered" evidence="1">
    <location>
        <begin position="753"/>
        <end position="822"/>
    </location>
</feature>
<protein>
    <submittedName>
        <fullName evidence="2">Uncharacterized protein</fullName>
    </submittedName>
</protein>
<feature type="compositionally biased region" description="Low complexity" evidence="1">
    <location>
        <begin position="202"/>
        <end position="212"/>
    </location>
</feature>
<feature type="compositionally biased region" description="Basic residues" evidence="1">
    <location>
        <begin position="516"/>
        <end position="542"/>
    </location>
</feature>
<sequence>MSVVNQSALERERVQAASENPSSSYFFLIQNTDPIRDPQYRVEVIAKRRHAEESALVRVEIYREIVSNSRAVAACVRAYEKKSAKASRSSSGTISGFGSLTSSSTNTTGEPSGSGSLTPEVVEASSASYYRKNGNGDGSGRSVAADVAVKLGKSKDNTVVKGLERRYHLLYLKAIEIQCLLEGLLENQDFDEEPVNKLARLSGSVKSSSPKSPGSPPHDECLSGEEWVKAKKFSSAGFDADSEGSDCEIAKLFSGADIIDGIIREAAAKELIAAAAAAAAAKQSNDETPGQLGKSSPAKKSSGSGKQKRTKLNDLSKFNRSTRKSKNCATFYFKHLDTDSELNKDSSEQAKTEESTSSSSSSEGDEWVYNDGQEEDSGGGSSDPVIPLGGTDEDEKENKPEEDKDKAAVATAALAKEVKSKKCLDFSQEALAAAGMNLGSSRAALMMTSIGSFGKSSDSVDSGGQKGGAMIGSKQYATSSIHRLVLHAETLVRDEIFAKSATSSPKTVVKSQQQHYLHHNHHHHHHHSSPSSHHHQHHHHRGSIISNNSSNNSANNNNHNNSSGNNATGSNRSKQEKVMSNHKINRIEEWLEKQPLDVAATAPLLPGSGPTTDCEASGEYTDSDSITRDTDSSEGLANSVATCLQGDQTSQEILNSTEHVYRSDPSNVSNDDGQVKRRVRDKPAAERPWSVSCISQLNTSAVEINQYGPGGRHHDANANQNRFLTATTGFSISESALNTMSAVRGSMKSGGGVGGSAGGGGGAGGGGVATSSSGGGSQQPLMVKSSDSKGSLKKRKMRARRKTNIVESGSDESMPPTSHQSSALHLLQHSIILQHQQQLLQQQQQQQQLSQSQPLREIQLSAGGGGSSSGGSGGHRHSHPHPAAYHQYSGHHRSAGLLLNKSESFSGRIRLADDLVTLSSLSAGSSGSGRKSSSARQTTRTAAPTTVNSSARRHDQVRTG</sequence>
<gene>
    <name evidence="2" type="ORF">pipiens_015697</name>
</gene>
<comment type="caution">
    <text evidence="2">The sequence shown here is derived from an EMBL/GenBank/DDBJ whole genome shotgun (WGS) entry which is preliminary data.</text>
</comment>
<feature type="compositionally biased region" description="Basic and acidic residues" evidence="1">
    <location>
        <begin position="396"/>
        <end position="406"/>
    </location>
</feature>
<accession>A0ABD1CPI7</accession>
<feature type="compositionally biased region" description="Gly residues" evidence="1">
    <location>
        <begin position="753"/>
        <end position="777"/>
    </location>
</feature>
<organism evidence="2 3">
    <name type="scientific">Culex pipiens pipiens</name>
    <name type="common">Northern house mosquito</name>
    <dbReference type="NCBI Taxonomy" id="38569"/>
    <lineage>
        <taxon>Eukaryota</taxon>
        <taxon>Metazoa</taxon>
        <taxon>Ecdysozoa</taxon>
        <taxon>Arthropoda</taxon>
        <taxon>Hexapoda</taxon>
        <taxon>Insecta</taxon>
        <taxon>Pterygota</taxon>
        <taxon>Neoptera</taxon>
        <taxon>Endopterygota</taxon>
        <taxon>Diptera</taxon>
        <taxon>Nematocera</taxon>
        <taxon>Culicoidea</taxon>
        <taxon>Culicidae</taxon>
        <taxon>Culicinae</taxon>
        <taxon>Culicini</taxon>
        <taxon>Culex</taxon>
        <taxon>Culex</taxon>
    </lineage>
</organism>
<keyword evidence="3" id="KW-1185">Reference proteome</keyword>